<feature type="region of interest" description="Disordered" evidence="1">
    <location>
        <begin position="99"/>
        <end position="128"/>
    </location>
</feature>
<evidence type="ECO:0000313" key="2">
    <source>
        <dbReference type="EMBL" id="PWA48618.1"/>
    </source>
</evidence>
<accession>A0A2U1LHZ8</accession>
<organism evidence="2 3">
    <name type="scientific">Artemisia annua</name>
    <name type="common">Sweet wormwood</name>
    <dbReference type="NCBI Taxonomy" id="35608"/>
    <lineage>
        <taxon>Eukaryota</taxon>
        <taxon>Viridiplantae</taxon>
        <taxon>Streptophyta</taxon>
        <taxon>Embryophyta</taxon>
        <taxon>Tracheophyta</taxon>
        <taxon>Spermatophyta</taxon>
        <taxon>Magnoliopsida</taxon>
        <taxon>eudicotyledons</taxon>
        <taxon>Gunneridae</taxon>
        <taxon>Pentapetalae</taxon>
        <taxon>asterids</taxon>
        <taxon>campanulids</taxon>
        <taxon>Asterales</taxon>
        <taxon>Asteraceae</taxon>
        <taxon>Asteroideae</taxon>
        <taxon>Anthemideae</taxon>
        <taxon>Artemisiinae</taxon>
        <taxon>Artemisia</taxon>
    </lineage>
</organism>
<dbReference type="Proteomes" id="UP000245207">
    <property type="component" value="Unassembled WGS sequence"/>
</dbReference>
<dbReference type="AlphaFoldDB" id="A0A2U1LHZ8"/>
<reference evidence="2 3" key="1">
    <citation type="journal article" date="2018" name="Mol. Plant">
        <title>The genome of Artemisia annua provides insight into the evolution of Asteraceae family and artemisinin biosynthesis.</title>
        <authorList>
            <person name="Shen Q."/>
            <person name="Zhang L."/>
            <person name="Liao Z."/>
            <person name="Wang S."/>
            <person name="Yan T."/>
            <person name="Shi P."/>
            <person name="Liu M."/>
            <person name="Fu X."/>
            <person name="Pan Q."/>
            <person name="Wang Y."/>
            <person name="Lv Z."/>
            <person name="Lu X."/>
            <person name="Zhang F."/>
            <person name="Jiang W."/>
            <person name="Ma Y."/>
            <person name="Chen M."/>
            <person name="Hao X."/>
            <person name="Li L."/>
            <person name="Tang Y."/>
            <person name="Lv G."/>
            <person name="Zhou Y."/>
            <person name="Sun X."/>
            <person name="Brodelius P.E."/>
            <person name="Rose J.K.C."/>
            <person name="Tang K."/>
        </authorList>
    </citation>
    <scope>NUCLEOTIDE SEQUENCE [LARGE SCALE GENOMIC DNA]</scope>
    <source>
        <strain evidence="3">cv. Huhao1</strain>
        <tissue evidence="2">Leaf</tissue>
    </source>
</reference>
<keyword evidence="2" id="KW-0378">Hydrolase</keyword>
<proteinExistence type="predicted"/>
<protein>
    <submittedName>
        <fullName evidence="2">Ulp1 protease family, C-terminal catalytic domain-containing protein</fullName>
    </submittedName>
</protein>
<dbReference type="GO" id="GO:0008233">
    <property type="term" value="F:peptidase activity"/>
    <property type="evidence" value="ECO:0007669"/>
    <property type="project" value="UniProtKB-KW"/>
</dbReference>
<name>A0A2U1LHZ8_ARTAN</name>
<sequence>MSELFDESELPETEGFVAGCSSSYKKDLLKNLEEKLAAISNKRACFEELLTTAGLEFPGDLDLIELHKKYVQIFKHPIALNGEDLDLDDDNGNDRRLLMINPSPIKEGNDDGKKDKDAEEQGDAVPETKVDEPLSLTQWIENNLDLIEEWFNLIAAEFYYQKCVAEGTMEPMGVGIPGAIIPHNIATRASDVSPSPVKRLVKPSSYLLSPYMNKKTRVELKMTRLEWMLGNSIFAMRGEKLERVFETRYGELYSVRLIMETLAPGLEVDANVIDCLGAILNQEKHSRDAGCPLRHFFPTGCITVSMFNGTLKTEDAKFEEFEKEISAQFKNDVGGLALDGVELKTLFARHLKLYGHNKHASIRKVKPRIANLKWKTKNNSIDCGVFTMLHMDNYTGEAAGKWDCGLVAESKEQSNQLRVLRFKLATKILLNEVNVHAARMYELALEFDKLPPDEKMSIIISAVRNREERDLKF</sequence>
<dbReference type="EMBL" id="PKPP01009286">
    <property type="protein sequence ID" value="PWA48618.1"/>
    <property type="molecule type" value="Genomic_DNA"/>
</dbReference>
<keyword evidence="2" id="KW-0645">Protease</keyword>
<gene>
    <name evidence="2" type="ORF">CTI12_AA485200</name>
</gene>
<feature type="compositionally biased region" description="Basic and acidic residues" evidence="1">
    <location>
        <begin position="107"/>
        <end position="119"/>
    </location>
</feature>
<dbReference type="GO" id="GO:0006508">
    <property type="term" value="P:proteolysis"/>
    <property type="evidence" value="ECO:0007669"/>
    <property type="project" value="UniProtKB-KW"/>
</dbReference>
<comment type="caution">
    <text evidence="2">The sequence shown here is derived from an EMBL/GenBank/DDBJ whole genome shotgun (WGS) entry which is preliminary data.</text>
</comment>
<evidence type="ECO:0000256" key="1">
    <source>
        <dbReference type="SAM" id="MobiDB-lite"/>
    </source>
</evidence>
<evidence type="ECO:0000313" key="3">
    <source>
        <dbReference type="Proteomes" id="UP000245207"/>
    </source>
</evidence>
<keyword evidence="3" id="KW-1185">Reference proteome</keyword>